<dbReference type="Proteomes" id="UP000623129">
    <property type="component" value="Unassembled WGS sequence"/>
</dbReference>
<gene>
    <name evidence="2" type="ORF">FCM35_KLT16014</name>
</gene>
<feature type="region of interest" description="Disordered" evidence="1">
    <location>
        <begin position="1"/>
        <end position="84"/>
    </location>
</feature>
<dbReference type="AlphaFoldDB" id="A0A833VXU9"/>
<evidence type="ECO:0000313" key="3">
    <source>
        <dbReference type="Proteomes" id="UP000623129"/>
    </source>
</evidence>
<feature type="compositionally biased region" description="Polar residues" evidence="1">
    <location>
        <begin position="1"/>
        <end position="10"/>
    </location>
</feature>
<keyword evidence="3" id="KW-1185">Reference proteome</keyword>
<feature type="compositionally biased region" description="Polar residues" evidence="1">
    <location>
        <begin position="173"/>
        <end position="191"/>
    </location>
</feature>
<evidence type="ECO:0000256" key="1">
    <source>
        <dbReference type="SAM" id="MobiDB-lite"/>
    </source>
</evidence>
<dbReference type="PANTHER" id="PTHR35459:SF2">
    <property type="entry name" value="T1N6.14 PROTEIN"/>
    <property type="match status" value="1"/>
</dbReference>
<dbReference type="OrthoDB" id="672903at2759"/>
<name>A0A833VXU9_9POAL</name>
<reference evidence="2" key="1">
    <citation type="submission" date="2020-01" db="EMBL/GenBank/DDBJ databases">
        <title>Genome sequence of Kobresia littledalei, the first chromosome-level genome in the family Cyperaceae.</title>
        <authorList>
            <person name="Qu G."/>
        </authorList>
    </citation>
    <scope>NUCLEOTIDE SEQUENCE</scope>
    <source>
        <strain evidence="2">C.B.Clarke</strain>
        <tissue evidence="2">Leaf</tissue>
    </source>
</reference>
<protein>
    <submittedName>
        <fullName evidence="2">Pre-mRNA-splicing ATP-dependent RNA helicase prp28-like protein</fullName>
    </submittedName>
</protein>
<keyword evidence="2" id="KW-0347">Helicase</keyword>
<comment type="caution">
    <text evidence="2">The sequence shown here is derived from an EMBL/GenBank/DDBJ whole genome shotgun (WGS) entry which is preliminary data.</text>
</comment>
<dbReference type="PANTHER" id="PTHR35459">
    <property type="entry name" value="T1N6.14 PROTEIN"/>
    <property type="match status" value="1"/>
</dbReference>
<accession>A0A833VXU9</accession>
<keyword evidence="2" id="KW-0378">Hydrolase</keyword>
<keyword evidence="2" id="KW-0067">ATP-binding</keyword>
<evidence type="ECO:0000313" key="2">
    <source>
        <dbReference type="EMBL" id="KAF3340243.1"/>
    </source>
</evidence>
<dbReference type="GO" id="GO:0004386">
    <property type="term" value="F:helicase activity"/>
    <property type="evidence" value="ECO:0007669"/>
    <property type="project" value="UniProtKB-KW"/>
</dbReference>
<keyword evidence="2" id="KW-0547">Nucleotide-binding</keyword>
<feature type="region of interest" description="Disordered" evidence="1">
    <location>
        <begin position="152"/>
        <end position="193"/>
    </location>
</feature>
<dbReference type="EMBL" id="SWLB01000003">
    <property type="protein sequence ID" value="KAF3340243.1"/>
    <property type="molecule type" value="Genomic_DNA"/>
</dbReference>
<sequence>MEQPVSAPSTQPEPQPSVVPSEPDAQPDPLPREPSDASVEPTAAPAGPAAQSEPLPREPSVAPAEAAAQTNSVPPAPPVERPRKKRKLEEVGFENFTYIKIRTIVKNLRPSFVQVFQNPNYRETNLAGNILKDIKTVLELSKQLRADLAALSEPRKASSIPPTKDEPDEGLQENVTNNTKGVPNSDNNIPSEETVGVELKDVPKNLEDGFKGSYVVGGSPVGWNYLVFPGSKPAYYGRSKAEKQGCQIEN</sequence>
<proteinExistence type="predicted"/>
<organism evidence="2 3">
    <name type="scientific">Carex littledalei</name>
    <dbReference type="NCBI Taxonomy" id="544730"/>
    <lineage>
        <taxon>Eukaryota</taxon>
        <taxon>Viridiplantae</taxon>
        <taxon>Streptophyta</taxon>
        <taxon>Embryophyta</taxon>
        <taxon>Tracheophyta</taxon>
        <taxon>Spermatophyta</taxon>
        <taxon>Magnoliopsida</taxon>
        <taxon>Liliopsida</taxon>
        <taxon>Poales</taxon>
        <taxon>Cyperaceae</taxon>
        <taxon>Cyperoideae</taxon>
        <taxon>Cariceae</taxon>
        <taxon>Carex</taxon>
        <taxon>Carex subgen. Euthyceras</taxon>
    </lineage>
</organism>